<dbReference type="EMBL" id="CP072649">
    <property type="protein sequence ID" value="QUW04440.1"/>
    <property type="molecule type" value="Genomic_DNA"/>
</dbReference>
<dbReference type="Proteomes" id="UP000676506">
    <property type="component" value="Chromosome 2"/>
</dbReference>
<reference evidence="1 2" key="1">
    <citation type="submission" date="2021-03" db="EMBL/GenBank/DDBJ databases">
        <title>Genomic and phenotypic characterization of Chloracidobacterium isolates provides evidence for multiple species.</title>
        <authorList>
            <person name="Saini M.K."/>
            <person name="Costas A.M.G."/>
            <person name="Tank M."/>
            <person name="Bryant D.A."/>
        </authorList>
    </citation>
    <scope>NUCLEOTIDE SEQUENCE [LARGE SCALE GENOMIC DNA]</scope>
    <source>
        <strain evidence="1 2">BV2-C</strain>
    </source>
</reference>
<sequence>MAADAFWVHRREAWELAASEVLAAERSSLLPLVPLMRGDRLDLARAAERLEAMMNETQRRELQLHFLVFGGLRHDVAELVGILE</sequence>
<name>A0ABX8BH76_9BACT</name>
<keyword evidence="2" id="KW-1185">Reference proteome</keyword>
<gene>
    <name evidence="1" type="ORF">J8C06_11625</name>
</gene>
<protein>
    <submittedName>
        <fullName evidence="1">Uncharacterized protein</fullName>
    </submittedName>
</protein>
<proteinExistence type="predicted"/>
<accession>A0ABX8BH76</accession>
<dbReference type="RefSeq" id="WP_211430329.1">
    <property type="nucleotide sequence ID" value="NZ_CP072649.1"/>
</dbReference>
<evidence type="ECO:0000313" key="1">
    <source>
        <dbReference type="EMBL" id="QUW04440.1"/>
    </source>
</evidence>
<organism evidence="1 2">
    <name type="scientific">Chloracidobacterium validum</name>
    <dbReference type="NCBI Taxonomy" id="2821543"/>
    <lineage>
        <taxon>Bacteria</taxon>
        <taxon>Pseudomonadati</taxon>
        <taxon>Acidobacteriota</taxon>
        <taxon>Terriglobia</taxon>
        <taxon>Terriglobales</taxon>
        <taxon>Acidobacteriaceae</taxon>
        <taxon>Chloracidobacterium</taxon>
    </lineage>
</organism>
<evidence type="ECO:0000313" key="2">
    <source>
        <dbReference type="Proteomes" id="UP000676506"/>
    </source>
</evidence>